<dbReference type="InterPro" id="IPR036388">
    <property type="entry name" value="WH-like_DNA-bd_sf"/>
</dbReference>
<evidence type="ECO:0000256" key="5">
    <source>
        <dbReference type="ARBA" id="ARBA00023015"/>
    </source>
</evidence>
<dbReference type="InterPro" id="IPR004839">
    <property type="entry name" value="Aminotransferase_I/II_large"/>
</dbReference>
<protein>
    <submittedName>
        <fullName evidence="9">Transcriptional regulator GabR</fullName>
    </submittedName>
</protein>
<comment type="caution">
    <text evidence="9">The sequence shown here is derived from an EMBL/GenBank/DDBJ whole genome shotgun (WGS) entry which is preliminary data.</text>
</comment>
<dbReference type="Gene3D" id="3.40.640.10">
    <property type="entry name" value="Type I PLP-dependent aspartate aminotransferase-like (Major domain)"/>
    <property type="match status" value="1"/>
</dbReference>
<keyword evidence="7" id="KW-0804">Transcription</keyword>
<proteinExistence type="inferred from homology"/>
<gene>
    <name evidence="9" type="primary">gabR</name>
    <name evidence="9" type="ORF">GCM10022378_04510</name>
</gene>
<dbReference type="RefSeq" id="WP_344700999.1">
    <property type="nucleotide sequence ID" value="NZ_BAABCK010000012.1"/>
</dbReference>
<evidence type="ECO:0000313" key="9">
    <source>
        <dbReference type="EMBL" id="GAA3717394.1"/>
    </source>
</evidence>
<dbReference type="Pfam" id="PF00392">
    <property type="entry name" value="GntR"/>
    <property type="match status" value="1"/>
</dbReference>
<dbReference type="Proteomes" id="UP001500920">
    <property type="component" value="Unassembled WGS sequence"/>
</dbReference>
<keyword evidence="3" id="KW-0808">Transferase</keyword>
<dbReference type="InterPro" id="IPR015424">
    <property type="entry name" value="PyrdxlP-dep_Trfase"/>
</dbReference>
<organism evidence="9 10">
    <name type="scientific">Salinicoccus jeotgali</name>
    <dbReference type="NCBI Taxonomy" id="381634"/>
    <lineage>
        <taxon>Bacteria</taxon>
        <taxon>Bacillati</taxon>
        <taxon>Bacillota</taxon>
        <taxon>Bacilli</taxon>
        <taxon>Bacillales</taxon>
        <taxon>Staphylococcaceae</taxon>
        <taxon>Salinicoccus</taxon>
    </lineage>
</organism>
<dbReference type="CDD" id="cd00609">
    <property type="entry name" value="AAT_like"/>
    <property type="match status" value="1"/>
</dbReference>
<evidence type="ECO:0000256" key="7">
    <source>
        <dbReference type="ARBA" id="ARBA00023163"/>
    </source>
</evidence>
<dbReference type="SUPFAM" id="SSF53383">
    <property type="entry name" value="PLP-dependent transferases"/>
    <property type="match status" value="1"/>
</dbReference>
<reference evidence="10" key="1">
    <citation type="journal article" date="2019" name="Int. J. Syst. Evol. Microbiol.">
        <title>The Global Catalogue of Microorganisms (GCM) 10K type strain sequencing project: providing services to taxonomists for standard genome sequencing and annotation.</title>
        <authorList>
            <consortium name="The Broad Institute Genomics Platform"/>
            <consortium name="The Broad Institute Genome Sequencing Center for Infectious Disease"/>
            <person name="Wu L."/>
            <person name="Ma J."/>
        </authorList>
    </citation>
    <scope>NUCLEOTIDE SEQUENCE [LARGE SCALE GENOMIC DNA]</scope>
    <source>
        <strain evidence="10">JCM 16981</strain>
    </source>
</reference>
<evidence type="ECO:0000313" key="10">
    <source>
        <dbReference type="Proteomes" id="UP001500920"/>
    </source>
</evidence>
<keyword evidence="5" id="KW-0805">Transcription regulation</keyword>
<evidence type="ECO:0000256" key="1">
    <source>
        <dbReference type="ARBA" id="ARBA00001933"/>
    </source>
</evidence>
<dbReference type="InterPro" id="IPR000524">
    <property type="entry name" value="Tscrpt_reg_HTH_GntR"/>
</dbReference>
<dbReference type="InterPro" id="IPR036390">
    <property type="entry name" value="WH_DNA-bd_sf"/>
</dbReference>
<feature type="domain" description="HTH gntR-type" evidence="8">
    <location>
        <begin position="12"/>
        <end position="80"/>
    </location>
</feature>
<keyword evidence="10" id="KW-1185">Reference proteome</keyword>
<dbReference type="SUPFAM" id="SSF46785">
    <property type="entry name" value="Winged helix' DNA-binding domain"/>
    <property type="match status" value="1"/>
</dbReference>
<name>A0ABP7EHU9_9STAP</name>
<keyword evidence="3" id="KW-0032">Aminotransferase</keyword>
<evidence type="ECO:0000256" key="4">
    <source>
        <dbReference type="ARBA" id="ARBA00022898"/>
    </source>
</evidence>
<accession>A0ABP7EHU9</accession>
<evidence type="ECO:0000256" key="3">
    <source>
        <dbReference type="ARBA" id="ARBA00022576"/>
    </source>
</evidence>
<dbReference type="PANTHER" id="PTHR46577">
    <property type="entry name" value="HTH-TYPE TRANSCRIPTIONAL REGULATORY PROTEIN GABR"/>
    <property type="match status" value="1"/>
</dbReference>
<dbReference type="SMART" id="SM00345">
    <property type="entry name" value="HTH_GNTR"/>
    <property type="match status" value="1"/>
</dbReference>
<keyword evidence="4" id="KW-0663">Pyridoxal phosphate</keyword>
<evidence type="ECO:0000256" key="6">
    <source>
        <dbReference type="ARBA" id="ARBA00023125"/>
    </source>
</evidence>
<dbReference type="InterPro" id="IPR051446">
    <property type="entry name" value="HTH_trans_reg/aminotransferase"/>
</dbReference>
<dbReference type="PANTHER" id="PTHR46577:SF1">
    <property type="entry name" value="HTH-TYPE TRANSCRIPTIONAL REGULATORY PROTEIN GABR"/>
    <property type="match status" value="1"/>
</dbReference>
<sequence>MLLNIGENEKKFYKYQQIYINFKNLILNRKMLPGEKLPTKRNLSKELNVSVNSVTNAYEQLLAEGYIHAIERSGYYVEDIAQYNDDMEESEFPEDLKEEGAPRRFEISLSHMATDLEYFPHDKWLNAEKHVFKNYKEEISQISHPQGPYEIRETISRLISVNRGVKCKPEQIVIGSGTQSLIKQILTMDNTTKTVGMENPGYRRMYDLFKALNLKVNPIELDDSGININKIKESDSNILFITPSHQFPTGKIMSISRRIELLNWASESNERYIIEDDYDSEFKYGTDHIPALQSLDRHDKVIYAGTFSKTLFSGLRISYIVLPPDLLRKYREMYSNWIQGSSIFNLYTLNHFINNGDYSKYVKKMNLHYEKVREKLITTLKEEFGNSIVIHDIPAGLHFYAEFKTDKTYEEIERQATCKNIELYTLRRFSIKGIEEGQDKRALIIGFAKLRLGTVEEAVKKLKKVVFKVSKWK</sequence>
<dbReference type="CDD" id="cd07377">
    <property type="entry name" value="WHTH_GntR"/>
    <property type="match status" value="1"/>
</dbReference>
<dbReference type="EMBL" id="BAABCK010000012">
    <property type="protein sequence ID" value="GAA3717394.1"/>
    <property type="molecule type" value="Genomic_DNA"/>
</dbReference>
<dbReference type="InterPro" id="IPR015421">
    <property type="entry name" value="PyrdxlP-dep_Trfase_major"/>
</dbReference>
<evidence type="ECO:0000259" key="8">
    <source>
        <dbReference type="PROSITE" id="PS50949"/>
    </source>
</evidence>
<comment type="cofactor">
    <cofactor evidence="1">
        <name>pyridoxal 5'-phosphate</name>
        <dbReference type="ChEBI" id="CHEBI:597326"/>
    </cofactor>
</comment>
<comment type="similarity">
    <text evidence="2">In the C-terminal section; belongs to the class-I pyridoxal-phosphate-dependent aminotransferase family.</text>
</comment>
<dbReference type="Gene3D" id="1.10.10.10">
    <property type="entry name" value="Winged helix-like DNA-binding domain superfamily/Winged helix DNA-binding domain"/>
    <property type="match status" value="1"/>
</dbReference>
<evidence type="ECO:0000256" key="2">
    <source>
        <dbReference type="ARBA" id="ARBA00005384"/>
    </source>
</evidence>
<dbReference type="Pfam" id="PF00155">
    <property type="entry name" value="Aminotran_1_2"/>
    <property type="match status" value="1"/>
</dbReference>
<keyword evidence="6" id="KW-0238">DNA-binding</keyword>
<dbReference type="PROSITE" id="PS50949">
    <property type="entry name" value="HTH_GNTR"/>
    <property type="match status" value="1"/>
</dbReference>